<dbReference type="EMBL" id="JAQQWK010000003">
    <property type="protein sequence ID" value="KAK8045565.1"/>
    <property type="molecule type" value="Genomic_DNA"/>
</dbReference>
<evidence type="ECO:0000256" key="5">
    <source>
        <dbReference type="SAM" id="Phobius"/>
    </source>
</evidence>
<feature type="transmembrane region" description="Helical" evidence="5">
    <location>
        <begin position="125"/>
        <end position="143"/>
    </location>
</feature>
<sequence>MFASFSIVSGKFVQNGTHVQVDVLFTRLPAVVFWIWLQLLVLDLANQRLPDSVTEDRLNKAWRPIPSGRLTSSGAKDLLIFSIAFTFAASTVLLGGVYETLLLFALNWLYNDLGLANSHWCLRNLMNSLGITTIGAGAMTVAYQGIDDANLDRGAAYWWFFLCASVLMTTIQAQDLYDQEGDAARRRSTAPLVLGDSAARWSVAVPVIAWSIAMPALMGLRLSKDSQVIGYAASTCTGIVLSVRVLTRRSVSDDNATFRIWAVWCMILYSLPLVI</sequence>
<dbReference type="InterPro" id="IPR000537">
    <property type="entry name" value="UbiA_prenyltransferase"/>
</dbReference>
<comment type="subcellular location">
    <subcellularLocation>
        <location evidence="1">Membrane</location>
        <topology evidence="1">Multi-pass membrane protein</topology>
    </subcellularLocation>
</comment>
<accession>A0ABR1TG01</accession>
<keyword evidence="4 5" id="KW-0472">Membrane</keyword>
<proteinExistence type="predicted"/>
<dbReference type="PANTHER" id="PTHR42723">
    <property type="entry name" value="CHLOROPHYLL SYNTHASE"/>
    <property type="match status" value="1"/>
</dbReference>
<dbReference type="CDD" id="cd13965">
    <property type="entry name" value="PT_UbiA_3"/>
    <property type="match status" value="1"/>
</dbReference>
<feature type="transmembrane region" description="Helical" evidence="5">
    <location>
        <begin position="78"/>
        <end position="105"/>
    </location>
</feature>
<feature type="transmembrane region" description="Helical" evidence="5">
    <location>
        <begin position="228"/>
        <end position="246"/>
    </location>
</feature>
<feature type="transmembrane region" description="Helical" evidence="5">
    <location>
        <begin position="155"/>
        <end position="173"/>
    </location>
</feature>
<keyword evidence="2 5" id="KW-0812">Transmembrane</keyword>
<gene>
    <name evidence="6" type="ORF">PG993_005589</name>
</gene>
<keyword evidence="3 5" id="KW-1133">Transmembrane helix</keyword>
<keyword evidence="7" id="KW-1185">Reference proteome</keyword>
<evidence type="ECO:0000256" key="4">
    <source>
        <dbReference type="ARBA" id="ARBA00023136"/>
    </source>
</evidence>
<reference evidence="6 7" key="1">
    <citation type="submission" date="2023-01" db="EMBL/GenBank/DDBJ databases">
        <title>Analysis of 21 Apiospora genomes using comparative genomics revels a genus with tremendous synthesis potential of carbohydrate active enzymes and secondary metabolites.</title>
        <authorList>
            <person name="Sorensen T."/>
        </authorList>
    </citation>
    <scope>NUCLEOTIDE SEQUENCE [LARGE SCALE GENOMIC DNA]</scope>
    <source>
        <strain evidence="6 7">CBS 33761</strain>
    </source>
</reference>
<protein>
    <recommendedName>
        <fullName evidence="8">UbiA prenyltransferase</fullName>
    </recommendedName>
</protein>
<feature type="transmembrane region" description="Helical" evidence="5">
    <location>
        <begin position="198"/>
        <end position="216"/>
    </location>
</feature>
<evidence type="ECO:0000256" key="2">
    <source>
        <dbReference type="ARBA" id="ARBA00022692"/>
    </source>
</evidence>
<feature type="transmembrane region" description="Helical" evidence="5">
    <location>
        <begin position="258"/>
        <end position="274"/>
    </location>
</feature>
<evidence type="ECO:0000256" key="1">
    <source>
        <dbReference type="ARBA" id="ARBA00004141"/>
    </source>
</evidence>
<comment type="caution">
    <text evidence="6">The sequence shown here is derived from an EMBL/GenBank/DDBJ whole genome shotgun (WGS) entry which is preliminary data.</text>
</comment>
<organism evidence="6 7">
    <name type="scientific">Apiospora rasikravindrae</name>
    <dbReference type="NCBI Taxonomy" id="990691"/>
    <lineage>
        <taxon>Eukaryota</taxon>
        <taxon>Fungi</taxon>
        <taxon>Dikarya</taxon>
        <taxon>Ascomycota</taxon>
        <taxon>Pezizomycotina</taxon>
        <taxon>Sordariomycetes</taxon>
        <taxon>Xylariomycetidae</taxon>
        <taxon>Amphisphaeriales</taxon>
        <taxon>Apiosporaceae</taxon>
        <taxon>Apiospora</taxon>
    </lineage>
</organism>
<evidence type="ECO:0000256" key="3">
    <source>
        <dbReference type="ARBA" id="ARBA00022989"/>
    </source>
</evidence>
<feature type="transmembrane region" description="Helical" evidence="5">
    <location>
        <begin position="24"/>
        <end position="42"/>
    </location>
</feature>
<evidence type="ECO:0000313" key="7">
    <source>
        <dbReference type="Proteomes" id="UP001444661"/>
    </source>
</evidence>
<dbReference type="Pfam" id="PF01040">
    <property type="entry name" value="UbiA"/>
    <property type="match status" value="1"/>
</dbReference>
<evidence type="ECO:0008006" key="8">
    <source>
        <dbReference type="Google" id="ProtNLM"/>
    </source>
</evidence>
<evidence type="ECO:0000313" key="6">
    <source>
        <dbReference type="EMBL" id="KAK8045565.1"/>
    </source>
</evidence>
<name>A0ABR1TG01_9PEZI</name>
<dbReference type="Proteomes" id="UP001444661">
    <property type="component" value="Unassembled WGS sequence"/>
</dbReference>
<dbReference type="InterPro" id="IPR050475">
    <property type="entry name" value="Prenyltransferase_related"/>
</dbReference>
<dbReference type="PANTHER" id="PTHR42723:SF1">
    <property type="entry name" value="CHLOROPHYLL SYNTHASE, CHLOROPLASTIC"/>
    <property type="match status" value="1"/>
</dbReference>